<reference evidence="1 2" key="1">
    <citation type="submission" date="2015-09" db="EMBL/GenBank/DDBJ databases">
        <title>Atta colombica WGS genome.</title>
        <authorList>
            <person name="Nygaard S."/>
            <person name="Hu H."/>
            <person name="Boomsma J."/>
            <person name="Zhang G."/>
        </authorList>
    </citation>
    <scope>NUCLEOTIDE SEQUENCE [LARGE SCALE GENOMIC DNA]</scope>
    <source>
        <strain evidence="1">Treedump-2</strain>
        <tissue evidence="1">Whole body</tissue>
    </source>
</reference>
<proteinExistence type="predicted"/>
<protein>
    <submittedName>
        <fullName evidence="1">Uncharacterized protein</fullName>
    </submittedName>
</protein>
<name>A0A195AZS6_9HYME</name>
<dbReference type="EMBL" id="KQ976697">
    <property type="protein sequence ID" value="KYM77535.1"/>
    <property type="molecule type" value="Genomic_DNA"/>
</dbReference>
<accession>A0A195AZS6</accession>
<keyword evidence="2" id="KW-1185">Reference proteome</keyword>
<organism evidence="1 2">
    <name type="scientific">Atta colombica</name>
    <dbReference type="NCBI Taxonomy" id="520822"/>
    <lineage>
        <taxon>Eukaryota</taxon>
        <taxon>Metazoa</taxon>
        <taxon>Ecdysozoa</taxon>
        <taxon>Arthropoda</taxon>
        <taxon>Hexapoda</taxon>
        <taxon>Insecta</taxon>
        <taxon>Pterygota</taxon>
        <taxon>Neoptera</taxon>
        <taxon>Endopterygota</taxon>
        <taxon>Hymenoptera</taxon>
        <taxon>Apocrita</taxon>
        <taxon>Aculeata</taxon>
        <taxon>Formicoidea</taxon>
        <taxon>Formicidae</taxon>
        <taxon>Myrmicinae</taxon>
        <taxon>Atta</taxon>
    </lineage>
</organism>
<gene>
    <name evidence="1" type="ORF">ALC53_12029</name>
</gene>
<evidence type="ECO:0000313" key="2">
    <source>
        <dbReference type="Proteomes" id="UP000078540"/>
    </source>
</evidence>
<sequence>MHVTLKAAIAIIEAPYSEVTDSKLDIANESPVGRLIYSCTSKPDNSQLGRFRSALAHQCAPNHIPRYITACECFRPRIEIVIQANGRHIE</sequence>
<evidence type="ECO:0000313" key="1">
    <source>
        <dbReference type="EMBL" id="KYM77535.1"/>
    </source>
</evidence>
<dbReference type="Proteomes" id="UP000078540">
    <property type="component" value="Unassembled WGS sequence"/>
</dbReference>
<dbReference type="AlphaFoldDB" id="A0A195AZS6"/>